<accession>A0A437M2D1</accession>
<protein>
    <submittedName>
        <fullName evidence="3">Extracellular solute-binding protein</fullName>
    </submittedName>
</protein>
<gene>
    <name evidence="3" type="ORF">EOD42_20475</name>
</gene>
<evidence type="ECO:0000256" key="2">
    <source>
        <dbReference type="SAM" id="SignalP"/>
    </source>
</evidence>
<dbReference type="SUPFAM" id="SSF53850">
    <property type="entry name" value="Periplasmic binding protein-like II"/>
    <property type="match status" value="1"/>
</dbReference>
<dbReference type="AlphaFoldDB" id="A0A437M2D1"/>
<keyword evidence="4" id="KW-1185">Reference proteome</keyword>
<dbReference type="OrthoDB" id="6529964at2"/>
<sequence length="339" mass="36830">MADMFLGRRGLLGATGAMLAAPALAQAPVRDITIQLWGTTWTGSLRQVGQRFEQATGIKVNAVTQATSGEGLVRLQSMRAAPTIDVWFTTSSVAERAKTDSQLFLPLPMASLPSAAAIEPGARASHWIGVYFYQLGIVWRPDLVREPITSWQDLWQPRFAQKLGVPTMNSYQGRVLITAAMLNGGSISNVDPGFEALKRLKPNVVTWYSSDTTARQALAQGELSVLVAPPAALKRLSDAGVPGRMISPPPSPMMYDALMLVNTPKKEAAAKFIDFCLTKEMQDFIAQGQGMGPVHPQASTLPEIAAVLPRPQDRVSFDDDVINANIAAWNERFNREVTN</sequence>
<dbReference type="GO" id="GO:0030975">
    <property type="term" value="F:thiamine binding"/>
    <property type="evidence" value="ECO:0007669"/>
    <property type="project" value="TreeGrafter"/>
</dbReference>
<evidence type="ECO:0000313" key="4">
    <source>
        <dbReference type="Proteomes" id="UP000282957"/>
    </source>
</evidence>
<dbReference type="PANTHER" id="PTHR30006:SF2">
    <property type="entry name" value="ABC TRANSPORTER SUBSTRATE-BINDING PROTEIN"/>
    <property type="match status" value="1"/>
</dbReference>
<proteinExistence type="predicted"/>
<comment type="caution">
    <text evidence="3">The sequence shown here is derived from an EMBL/GenBank/DDBJ whole genome shotgun (WGS) entry which is preliminary data.</text>
</comment>
<organism evidence="3 4">
    <name type="scientific">Rhodovarius crocodyli</name>
    <dbReference type="NCBI Taxonomy" id="1979269"/>
    <lineage>
        <taxon>Bacteria</taxon>
        <taxon>Pseudomonadati</taxon>
        <taxon>Pseudomonadota</taxon>
        <taxon>Alphaproteobacteria</taxon>
        <taxon>Acetobacterales</taxon>
        <taxon>Roseomonadaceae</taxon>
        <taxon>Rhodovarius</taxon>
    </lineage>
</organism>
<feature type="signal peptide" evidence="2">
    <location>
        <begin position="1"/>
        <end position="25"/>
    </location>
</feature>
<reference evidence="3 4" key="1">
    <citation type="submission" date="2019-01" db="EMBL/GenBank/DDBJ databases">
        <authorList>
            <person name="Chen W.-M."/>
        </authorList>
    </citation>
    <scope>NUCLEOTIDE SEQUENCE [LARGE SCALE GENOMIC DNA]</scope>
    <source>
        <strain evidence="3 4">CCP-6</strain>
    </source>
</reference>
<dbReference type="PANTHER" id="PTHR30006">
    <property type="entry name" value="THIAMINE-BINDING PERIPLASMIC PROTEIN-RELATED"/>
    <property type="match status" value="1"/>
</dbReference>
<evidence type="ECO:0000313" key="3">
    <source>
        <dbReference type="EMBL" id="RVT91703.1"/>
    </source>
</evidence>
<dbReference type="PROSITE" id="PS51318">
    <property type="entry name" value="TAT"/>
    <property type="match status" value="1"/>
</dbReference>
<dbReference type="GO" id="GO:0030976">
    <property type="term" value="F:thiamine pyrophosphate binding"/>
    <property type="evidence" value="ECO:0007669"/>
    <property type="project" value="TreeGrafter"/>
</dbReference>
<dbReference type="Pfam" id="PF13416">
    <property type="entry name" value="SBP_bac_8"/>
    <property type="match status" value="1"/>
</dbReference>
<name>A0A437M2D1_9PROT</name>
<evidence type="ECO:0000256" key="1">
    <source>
        <dbReference type="ARBA" id="ARBA00022729"/>
    </source>
</evidence>
<feature type="chain" id="PRO_5019453456" evidence="2">
    <location>
        <begin position="26"/>
        <end position="339"/>
    </location>
</feature>
<dbReference type="GO" id="GO:0030288">
    <property type="term" value="C:outer membrane-bounded periplasmic space"/>
    <property type="evidence" value="ECO:0007669"/>
    <property type="project" value="TreeGrafter"/>
</dbReference>
<dbReference type="InterPro" id="IPR006059">
    <property type="entry name" value="SBP"/>
</dbReference>
<dbReference type="GO" id="GO:0015888">
    <property type="term" value="P:thiamine transport"/>
    <property type="evidence" value="ECO:0007669"/>
    <property type="project" value="TreeGrafter"/>
</dbReference>
<dbReference type="EMBL" id="SACL01000009">
    <property type="protein sequence ID" value="RVT91703.1"/>
    <property type="molecule type" value="Genomic_DNA"/>
</dbReference>
<dbReference type="InterPro" id="IPR006311">
    <property type="entry name" value="TAT_signal"/>
</dbReference>
<dbReference type="Gene3D" id="3.40.190.10">
    <property type="entry name" value="Periplasmic binding protein-like II"/>
    <property type="match status" value="2"/>
</dbReference>
<keyword evidence="1 2" id="KW-0732">Signal</keyword>
<dbReference type="Proteomes" id="UP000282957">
    <property type="component" value="Unassembled WGS sequence"/>
</dbReference>